<accession>A0ABU4SYR6</accession>
<keyword evidence="3" id="KW-1185">Reference proteome</keyword>
<proteinExistence type="predicted"/>
<evidence type="ECO:0000313" key="3">
    <source>
        <dbReference type="Proteomes" id="UP001285521"/>
    </source>
</evidence>
<sequence>MSEEATSWGKPARSLTSKSVQAVLGTGAADISAASKAVAAATGSGTFSVDPAVVDSMIKKLLEMQDAVADIRGKASILSQDTKLGGGYAASISQINKDFGQSATQQLKDVEREIESLRTQIEKSRASYRSVDQAHSDSLKNLNGKS</sequence>
<evidence type="ECO:0000256" key="1">
    <source>
        <dbReference type="SAM" id="MobiDB-lite"/>
    </source>
</evidence>
<dbReference type="RefSeq" id="WP_319966005.1">
    <property type="nucleotide sequence ID" value="NZ_JAXAVW010000008.1"/>
</dbReference>
<evidence type="ECO:0008006" key="4">
    <source>
        <dbReference type="Google" id="ProtNLM"/>
    </source>
</evidence>
<reference evidence="2 3" key="1">
    <citation type="submission" date="2023-11" db="EMBL/GenBank/DDBJ databases">
        <title>Lentzea sokolovensis, sp. nov., Lentzea kristufkii, sp. nov., and Lentzea miocenensis, sp. nov., rare actinobacteria from Sokolov Coal Basin, Miocene lacustrine sediment, Czech Republic.</title>
        <authorList>
            <person name="Lara A."/>
            <person name="Kotroba L."/>
            <person name="Nouioui I."/>
            <person name="Neumann-Schaal M."/>
            <person name="Mast Y."/>
            <person name="Chronakova A."/>
        </authorList>
    </citation>
    <scope>NUCLEOTIDE SEQUENCE [LARGE SCALE GENOMIC DNA]</scope>
    <source>
        <strain evidence="2 3">BCCO 10_0856</strain>
    </source>
</reference>
<dbReference type="Proteomes" id="UP001285521">
    <property type="component" value="Unassembled WGS sequence"/>
</dbReference>
<feature type="region of interest" description="Disordered" evidence="1">
    <location>
        <begin position="125"/>
        <end position="146"/>
    </location>
</feature>
<protein>
    <recommendedName>
        <fullName evidence="4">Excreted virulence factor EspC, type VII ESX diderm</fullName>
    </recommendedName>
</protein>
<comment type="caution">
    <text evidence="2">The sequence shown here is derived from an EMBL/GenBank/DDBJ whole genome shotgun (WGS) entry which is preliminary data.</text>
</comment>
<gene>
    <name evidence="2" type="ORF">SK803_12060</name>
</gene>
<evidence type="ECO:0000313" key="2">
    <source>
        <dbReference type="EMBL" id="MDX8030954.1"/>
    </source>
</evidence>
<organism evidence="2 3">
    <name type="scientific">Lentzea miocenica</name>
    <dbReference type="NCBI Taxonomy" id="3095431"/>
    <lineage>
        <taxon>Bacteria</taxon>
        <taxon>Bacillati</taxon>
        <taxon>Actinomycetota</taxon>
        <taxon>Actinomycetes</taxon>
        <taxon>Pseudonocardiales</taxon>
        <taxon>Pseudonocardiaceae</taxon>
        <taxon>Lentzea</taxon>
    </lineage>
</organism>
<name>A0ABU4SYR6_9PSEU</name>
<dbReference type="EMBL" id="JAXAVW010000008">
    <property type="protein sequence ID" value="MDX8030954.1"/>
    <property type="molecule type" value="Genomic_DNA"/>
</dbReference>